<evidence type="ECO:0000313" key="1">
    <source>
        <dbReference type="EMBL" id="CDQ97726.1"/>
    </source>
</evidence>
<dbReference type="AlphaFoldDB" id="A0A060Z169"/>
<evidence type="ECO:0000313" key="2">
    <source>
        <dbReference type="Proteomes" id="UP000193380"/>
    </source>
</evidence>
<organism evidence="1 2">
    <name type="scientific">Oncorhynchus mykiss</name>
    <name type="common">Rainbow trout</name>
    <name type="synonym">Salmo gairdneri</name>
    <dbReference type="NCBI Taxonomy" id="8022"/>
    <lineage>
        <taxon>Eukaryota</taxon>
        <taxon>Metazoa</taxon>
        <taxon>Chordata</taxon>
        <taxon>Craniata</taxon>
        <taxon>Vertebrata</taxon>
        <taxon>Euteleostomi</taxon>
        <taxon>Actinopterygii</taxon>
        <taxon>Neopterygii</taxon>
        <taxon>Teleostei</taxon>
        <taxon>Protacanthopterygii</taxon>
        <taxon>Salmoniformes</taxon>
        <taxon>Salmonidae</taxon>
        <taxon>Salmoninae</taxon>
        <taxon>Oncorhynchus</taxon>
    </lineage>
</organism>
<name>A0A060Z169_ONCMY</name>
<dbReference type="Gene3D" id="1.25.40.10">
    <property type="entry name" value="Tetratricopeptide repeat domain"/>
    <property type="match status" value="1"/>
</dbReference>
<dbReference type="EMBL" id="FR932733">
    <property type="protein sequence ID" value="CDQ97726.1"/>
    <property type="molecule type" value="Genomic_DNA"/>
</dbReference>
<reference evidence="1" key="1">
    <citation type="journal article" date="2014" name="Nat. Commun.">
        <title>The rainbow trout genome provides novel insights into evolution after whole-genome duplication in vertebrates.</title>
        <authorList>
            <person name="Berthelot C."/>
            <person name="Brunet F."/>
            <person name="Chalopin D."/>
            <person name="Juanchich A."/>
            <person name="Bernard M."/>
            <person name="Noel B."/>
            <person name="Bento P."/>
            <person name="Da Silva C."/>
            <person name="Labadie K."/>
            <person name="Alberti A."/>
            <person name="Aury J.M."/>
            <person name="Louis A."/>
            <person name="Dehais P."/>
            <person name="Bardou P."/>
            <person name="Montfort J."/>
            <person name="Klopp C."/>
            <person name="Cabau C."/>
            <person name="Gaspin C."/>
            <person name="Thorgaard G.H."/>
            <person name="Boussaha M."/>
            <person name="Quillet E."/>
            <person name="Guyomard R."/>
            <person name="Galiana D."/>
            <person name="Bobe J."/>
            <person name="Volff J.N."/>
            <person name="Genet C."/>
            <person name="Wincker P."/>
            <person name="Jaillon O."/>
            <person name="Roest Crollius H."/>
            <person name="Guiguen Y."/>
        </authorList>
    </citation>
    <scope>NUCLEOTIDE SEQUENCE [LARGE SCALE GENOMIC DNA]</scope>
</reference>
<dbReference type="InterPro" id="IPR011990">
    <property type="entry name" value="TPR-like_helical_dom_sf"/>
</dbReference>
<gene>
    <name evidence="1" type="ORF">GSONMT00044654001</name>
</gene>
<sequence>MYFMFRPYQVSCFVYSASCCLQTSEPSRPLRYSMASSIWDTSNSTCVLTPLYHCSVGYTDSACKIHMELRSTSRLPWKTRRRWYGREHPLVVEVEECLADILADTCADTAGLRQRLAVELYRHTVHVKDQDMKLCPPTSPCLQAKGCSLARTLVKLGRQIFHGSGNTESREAVELLQRALDLYICFLGSDHTLTRDLQQ</sequence>
<dbReference type="PaxDb" id="8022-A0A060Z169"/>
<proteinExistence type="predicted"/>
<dbReference type="STRING" id="8022.A0A060Z169"/>
<accession>A0A060Z169</accession>
<reference evidence="1" key="2">
    <citation type="submission" date="2014-03" db="EMBL/GenBank/DDBJ databases">
        <authorList>
            <person name="Genoscope - CEA"/>
        </authorList>
    </citation>
    <scope>NUCLEOTIDE SEQUENCE</scope>
</reference>
<dbReference type="Proteomes" id="UP000193380">
    <property type="component" value="Unassembled WGS sequence"/>
</dbReference>
<protein>
    <submittedName>
        <fullName evidence="1">Uncharacterized protein</fullName>
    </submittedName>
</protein>